<reference evidence="3 4" key="1">
    <citation type="submission" date="2021-06" db="EMBL/GenBank/DDBJ databases">
        <authorList>
            <person name="Palmer J.M."/>
        </authorList>
    </citation>
    <scope>NUCLEOTIDE SEQUENCE [LARGE SCALE GENOMIC DNA]</scope>
    <source>
        <strain evidence="3 4">XC_2019</strain>
        <tissue evidence="3">Muscle</tissue>
    </source>
</reference>
<dbReference type="InterPro" id="IPR005225">
    <property type="entry name" value="Small_GTP-bd"/>
</dbReference>
<dbReference type="Proteomes" id="UP001434883">
    <property type="component" value="Unassembled WGS sequence"/>
</dbReference>
<sequence>HSPCQESISDGLTMDSIGSSRCKIVVVGDTQCGKTALLHVFAKDCYPENYVPTVFENYTASFEIDKHRIELNMWDTSGKTASYLSQLSDAAVDIKPCHAACLSQAKTVRGLPPSPPLQLLHQSSLTNCFNPANFTCFFFPSSLL</sequence>
<organism evidence="3 4">
    <name type="scientific">Xenoophorus captivus</name>
    <dbReference type="NCBI Taxonomy" id="1517983"/>
    <lineage>
        <taxon>Eukaryota</taxon>
        <taxon>Metazoa</taxon>
        <taxon>Chordata</taxon>
        <taxon>Craniata</taxon>
        <taxon>Vertebrata</taxon>
        <taxon>Euteleostomi</taxon>
        <taxon>Actinopterygii</taxon>
        <taxon>Neopterygii</taxon>
        <taxon>Teleostei</taxon>
        <taxon>Neoteleostei</taxon>
        <taxon>Acanthomorphata</taxon>
        <taxon>Ovalentaria</taxon>
        <taxon>Atherinomorphae</taxon>
        <taxon>Cyprinodontiformes</taxon>
        <taxon>Goodeidae</taxon>
        <taxon>Xenoophorus</taxon>
    </lineage>
</organism>
<gene>
    <name evidence="3" type="ORF">XENOCAPTIV_008500</name>
</gene>
<dbReference type="SMART" id="SM00174">
    <property type="entry name" value="RHO"/>
    <property type="match status" value="1"/>
</dbReference>
<feature type="non-terminal residue" evidence="3">
    <location>
        <position position="1"/>
    </location>
</feature>
<dbReference type="SUPFAM" id="SSF52540">
    <property type="entry name" value="P-loop containing nucleoside triphosphate hydrolases"/>
    <property type="match status" value="1"/>
</dbReference>
<evidence type="ECO:0000256" key="2">
    <source>
        <dbReference type="ARBA" id="ARBA00023134"/>
    </source>
</evidence>
<protein>
    <recommendedName>
        <fullName evidence="5">Rho family GTPase 2</fullName>
    </recommendedName>
</protein>
<dbReference type="EMBL" id="JAHRIN010075641">
    <property type="protein sequence ID" value="MEQ2217056.1"/>
    <property type="molecule type" value="Genomic_DNA"/>
</dbReference>
<keyword evidence="1" id="KW-0547">Nucleotide-binding</keyword>
<keyword evidence="4" id="KW-1185">Reference proteome</keyword>
<proteinExistence type="predicted"/>
<evidence type="ECO:0000313" key="3">
    <source>
        <dbReference type="EMBL" id="MEQ2217056.1"/>
    </source>
</evidence>
<name>A0ABV0SB00_9TELE</name>
<dbReference type="Pfam" id="PF00071">
    <property type="entry name" value="Ras"/>
    <property type="match status" value="1"/>
</dbReference>
<dbReference type="Gene3D" id="3.40.50.300">
    <property type="entry name" value="P-loop containing nucleotide triphosphate hydrolases"/>
    <property type="match status" value="1"/>
</dbReference>
<evidence type="ECO:0008006" key="5">
    <source>
        <dbReference type="Google" id="ProtNLM"/>
    </source>
</evidence>
<evidence type="ECO:0000313" key="4">
    <source>
        <dbReference type="Proteomes" id="UP001434883"/>
    </source>
</evidence>
<keyword evidence="2" id="KW-0342">GTP-binding</keyword>
<dbReference type="PANTHER" id="PTHR24072">
    <property type="entry name" value="RHO FAMILY GTPASE"/>
    <property type="match status" value="1"/>
</dbReference>
<comment type="caution">
    <text evidence="3">The sequence shown here is derived from an EMBL/GenBank/DDBJ whole genome shotgun (WGS) entry which is preliminary data.</text>
</comment>
<dbReference type="InterPro" id="IPR027417">
    <property type="entry name" value="P-loop_NTPase"/>
</dbReference>
<evidence type="ECO:0000256" key="1">
    <source>
        <dbReference type="ARBA" id="ARBA00022741"/>
    </source>
</evidence>
<dbReference type="NCBIfam" id="TIGR00231">
    <property type="entry name" value="small_GTP"/>
    <property type="match status" value="1"/>
</dbReference>
<accession>A0ABV0SB00</accession>
<dbReference type="PRINTS" id="PR00449">
    <property type="entry name" value="RASTRNSFRMNG"/>
</dbReference>
<dbReference type="InterPro" id="IPR003578">
    <property type="entry name" value="Small_GTPase_Rho"/>
</dbReference>
<dbReference type="InterPro" id="IPR001806">
    <property type="entry name" value="Small_GTPase"/>
</dbReference>